<feature type="region of interest" description="Disordered" evidence="4">
    <location>
        <begin position="1"/>
        <end position="51"/>
    </location>
</feature>
<dbReference type="EMBL" id="FWFF01000003">
    <property type="protein sequence ID" value="SLM92995.1"/>
    <property type="molecule type" value="Genomic_DNA"/>
</dbReference>
<feature type="compositionally biased region" description="Basic and acidic residues" evidence="4">
    <location>
        <begin position="413"/>
        <end position="434"/>
    </location>
</feature>
<reference evidence="7" key="1">
    <citation type="submission" date="2017-02" db="EMBL/GenBank/DDBJ databases">
        <authorList>
            <person name="Dridi B."/>
        </authorList>
    </citation>
    <scope>NUCLEOTIDE SEQUENCE [LARGE SCALE GENOMIC DNA]</scope>
    <source>
        <strain evidence="7">B Co 03.10</strain>
    </source>
</reference>
<dbReference type="GO" id="GO:0055052">
    <property type="term" value="C:ATP-binding cassette (ABC) transporter complex, substrate-binding subunit-containing"/>
    <property type="evidence" value="ECO:0007669"/>
    <property type="project" value="TreeGrafter"/>
</dbReference>
<dbReference type="Pfam" id="PF00005">
    <property type="entry name" value="ABC_tran"/>
    <property type="match status" value="1"/>
</dbReference>
<name>A0A1X6X2Z5_9MICO</name>
<dbReference type="PROSITE" id="PS50893">
    <property type="entry name" value="ABC_TRANSPORTER_2"/>
    <property type="match status" value="1"/>
</dbReference>
<dbReference type="AlphaFoldDB" id="A0A1X6X2Z5"/>
<dbReference type="Gene3D" id="3.40.50.300">
    <property type="entry name" value="P-loop containing nucleotide triphosphate hydrolases"/>
    <property type="match status" value="1"/>
</dbReference>
<dbReference type="GO" id="GO:0016887">
    <property type="term" value="F:ATP hydrolysis activity"/>
    <property type="evidence" value="ECO:0007669"/>
    <property type="project" value="InterPro"/>
</dbReference>
<organism evidence="6 7">
    <name type="scientific">Brevibacterium yomogidense</name>
    <dbReference type="NCBI Taxonomy" id="946573"/>
    <lineage>
        <taxon>Bacteria</taxon>
        <taxon>Bacillati</taxon>
        <taxon>Actinomycetota</taxon>
        <taxon>Actinomycetes</taxon>
        <taxon>Micrococcales</taxon>
        <taxon>Brevibacteriaceae</taxon>
        <taxon>Brevibacterium</taxon>
    </lineage>
</organism>
<dbReference type="RefSeq" id="WP_256970199.1">
    <property type="nucleotide sequence ID" value="NZ_FWFF01000003.1"/>
</dbReference>
<gene>
    <name evidence="6" type="ORF">FM105_03470</name>
</gene>
<dbReference type="GO" id="GO:0140359">
    <property type="term" value="F:ABC-type transporter activity"/>
    <property type="evidence" value="ECO:0007669"/>
    <property type="project" value="UniProtKB-ARBA"/>
</dbReference>
<feature type="region of interest" description="Disordered" evidence="4">
    <location>
        <begin position="412"/>
        <end position="434"/>
    </location>
</feature>
<evidence type="ECO:0000256" key="1">
    <source>
        <dbReference type="ARBA" id="ARBA00022448"/>
    </source>
</evidence>
<keyword evidence="2" id="KW-0547">Nucleotide-binding</keyword>
<dbReference type="EC" id="3.6.3.19" evidence="6"/>
<keyword evidence="3 6" id="KW-0067">ATP-binding</keyword>
<evidence type="ECO:0000256" key="2">
    <source>
        <dbReference type="ARBA" id="ARBA00022741"/>
    </source>
</evidence>
<feature type="domain" description="ABC transporter" evidence="5">
    <location>
        <begin position="68"/>
        <end position="303"/>
    </location>
</feature>
<evidence type="ECO:0000256" key="3">
    <source>
        <dbReference type="ARBA" id="ARBA00022840"/>
    </source>
</evidence>
<keyword evidence="6" id="KW-0378">Hydrolase</keyword>
<dbReference type="PANTHER" id="PTHR43875:SF1">
    <property type="entry name" value="OSMOPROTECTIVE COMPOUNDS UPTAKE ATP-BINDING PROTEIN GGTA"/>
    <property type="match status" value="1"/>
</dbReference>
<keyword evidence="7" id="KW-1185">Reference proteome</keyword>
<evidence type="ECO:0000313" key="6">
    <source>
        <dbReference type="EMBL" id="SLM92995.1"/>
    </source>
</evidence>
<evidence type="ECO:0000256" key="4">
    <source>
        <dbReference type="SAM" id="MobiDB-lite"/>
    </source>
</evidence>
<sequence>MTAHPARTRDDQTRDDQTHDDKTRDNLIPKSERSTTMQMDAPTTAVDDRADPARIASDAAGGGRAASLTLEGLTKRFGDAAAVDGISLHVPAGSFLVLLGPSGCGKSTTLRMLAGLEDPSAGEIMFGERLIARGSGASVPASKRNAGLVFQSYALWPHKTVAQNVEWPLTVAKVPRTRRDERVAQVLELLGIEALASRYPGEISGGQQQRTAIARMIAPEPEMLLFDEPLSNLDAKLRVETRSELMRIHRATGATSVYVTHDQVEAMTMATHIALMRDGRIEQFGTPRELIEEPATAFAATFMGTPPANVIDGVVRDGRLLLAGVDVGQAPEGVSGTVRALYRSGSLTLAEPGEAGAVLEGTLVDQVPMAERWVVGIDVAEGTRVHVTADAPSGAVTGGPVGVRLPAAPEACFDEHGERFPNRHRDPSDVESGR</sequence>
<evidence type="ECO:0000313" key="7">
    <source>
        <dbReference type="Proteomes" id="UP000196581"/>
    </source>
</evidence>
<dbReference type="InterPro" id="IPR003593">
    <property type="entry name" value="AAA+_ATPase"/>
</dbReference>
<dbReference type="SUPFAM" id="SSF52540">
    <property type="entry name" value="P-loop containing nucleoside triphosphate hydrolases"/>
    <property type="match status" value="1"/>
</dbReference>
<proteinExistence type="predicted"/>
<protein>
    <submittedName>
        <fullName evidence="6">Maltose/maltodextrin transport ATP-binding protein MalK Multiple sugar ABC transporter, ATP-binding protein</fullName>
        <ecNumber evidence="6">3.6.3.19</ecNumber>
    </submittedName>
</protein>
<evidence type="ECO:0000259" key="5">
    <source>
        <dbReference type="PROSITE" id="PS50893"/>
    </source>
</evidence>
<dbReference type="GO" id="GO:0005524">
    <property type="term" value="F:ATP binding"/>
    <property type="evidence" value="ECO:0007669"/>
    <property type="project" value="UniProtKB-KW"/>
</dbReference>
<dbReference type="Proteomes" id="UP000196581">
    <property type="component" value="Unassembled WGS sequence"/>
</dbReference>
<dbReference type="SMART" id="SM00382">
    <property type="entry name" value="AAA"/>
    <property type="match status" value="1"/>
</dbReference>
<dbReference type="PANTHER" id="PTHR43875">
    <property type="entry name" value="MALTODEXTRIN IMPORT ATP-BINDING PROTEIN MSMX"/>
    <property type="match status" value="1"/>
</dbReference>
<accession>A0A1X6X2Z5</accession>
<dbReference type="InterPro" id="IPR027417">
    <property type="entry name" value="P-loop_NTPase"/>
</dbReference>
<dbReference type="FunFam" id="3.40.50.300:FF:000042">
    <property type="entry name" value="Maltose/maltodextrin ABC transporter, ATP-binding protein"/>
    <property type="match status" value="1"/>
</dbReference>
<keyword evidence="1" id="KW-0813">Transport</keyword>
<feature type="compositionally biased region" description="Basic and acidic residues" evidence="4">
    <location>
        <begin position="7"/>
        <end position="33"/>
    </location>
</feature>
<dbReference type="Gene3D" id="2.40.50.100">
    <property type="match status" value="1"/>
</dbReference>
<dbReference type="InterPro" id="IPR047641">
    <property type="entry name" value="ABC_transpr_MalK/UgpC-like"/>
</dbReference>
<dbReference type="InterPro" id="IPR003439">
    <property type="entry name" value="ABC_transporter-like_ATP-bd"/>
</dbReference>